<gene>
    <name evidence="2" type="ORF">LCGC14_0793450</name>
</gene>
<dbReference type="AlphaFoldDB" id="A0A0F9SBS3"/>
<evidence type="ECO:0000313" key="2">
    <source>
        <dbReference type="EMBL" id="KKN34446.1"/>
    </source>
</evidence>
<accession>A0A0F9SBS3</accession>
<protein>
    <submittedName>
        <fullName evidence="2">Uncharacterized protein</fullName>
    </submittedName>
</protein>
<name>A0A0F9SBS3_9ZZZZ</name>
<dbReference type="EMBL" id="LAZR01002103">
    <property type="protein sequence ID" value="KKN34446.1"/>
    <property type="molecule type" value="Genomic_DNA"/>
</dbReference>
<comment type="caution">
    <text evidence="2">The sequence shown here is derived from an EMBL/GenBank/DDBJ whole genome shotgun (WGS) entry which is preliminary data.</text>
</comment>
<sequence>MPNVTPPGDLKPASGPMSEQQARLRIRQKRRRKRMFRVGAPAADLRFGSNLTISNPVTAAQASDDVTMVFGTRDAETGILFSNAVLIVLYNQPDNTILISLPGLSTGFIALDDVAQPQTITVGVDMTGQIVKAWMNGQLVVDDTFTSGTWDDDTSAWRYVDDTTTVNASLIEMEAVLGALPAIF</sequence>
<organism evidence="2">
    <name type="scientific">marine sediment metagenome</name>
    <dbReference type="NCBI Taxonomy" id="412755"/>
    <lineage>
        <taxon>unclassified sequences</taxon>
        <taxon>metagenomes</taxon>
        <taxon>ecological metagenomes</taxon>
    </lineage>
</organism>
<reference evidence="2" key="1">
    <citation type="journal article" date="2015" name="Nature">
        <title>Complex archaea that bridge the gap between prokaryotes and eukaryotes.</title>
        <authorList>
            <person name="Spang A."/>
            <person name="Saw J.H."/>
            <person name="Jorgensen S.L."/>
            <person name="Zaremba-Niedzwiedzka K."/>
            <person name="Martijn J."/>
            <person name="Lind A.E."/>
            <person name="van Eijk R."/>
            <person name="Schleper C."/>
            <person name="Guy L."/>
            <person name="Ettema T.J."/>
        </authorList>
    </citation>
    <scope>NUCLEOTIDE SEQUENCE</scope>
</reference>
<feature type="region of interest" description="Disordered" evidence="1">
    <location>
        <begin position="1"/>
        <end position="21"/>
    </location>
</feature>
<evidence type="ECO:0000256" key="1">
    <source>
        <dbReference type="SAM" id="MobiDB-lite"/>
    </source>
</evidence>
<proteinExistence type="predicted"/>